<keyword evidence="3" id="KW-1185">Reference proteome</keyword>
<accession>A0A2K3DGZ8</accession>
<dbReference type="InterPro" id="IPR000719">
    <property type="entry name" value="Prot_kinase_dom"/>
</dbReference>
<dbReference type="ExpressionAtlas" id="A0A2K3DGZ8">
    <property type="expression patterns" value="differential"/>
</dbReference>
<dbReference type="RefSeq" id="XP_042921974.1">
    <property type="nucleotide sequence ID" value="XM_043064973.1"/>
</dbReference>
<dbReference type="Gramene" id="PNW79823">
    <property type="protein sequence ID" value="PNW79823"/>
    <property type="gene ID" value="CHLRE_08g368150v5"/>
</dbReference>
<dbReference type="KEGG" id="cre:CHLRE_08g368150v5"/>
<dbReference type="InterPro" id="IPR011009">
    <property type="entry name" value="Kinase-like_dom_sf"/>
</dbReference>
<dbReference type="Gene3D" id="1.10.510.10">
    <property type="entry name" value="Transferase(Phosphotransferase) domain 1"/>
    <property type="match status" value="1"/>
</dbReference>
<name>A0A2K3DGZ8_CHLRE</name>
<dbReference type="GeneID" id="5721700"/>
<dbReference type="InParanoid" id="A0A2K3DGZ8"/>
<dbReference type="PROSITE" id="PS00108">
    <property type="entry name" value="PROTEIN_KINASE_ST"/>
    <property type="match status" value="1"/>
</dbReference>
<dbReference type="OrthoDB" id="8693905at2759"/>
<dbReference type="PROSITE" id="PS50011">
    <property type="entry name" value="PROTEIN_KINASE_DOM"/>
    <property type="match status" value="1"/>
</dbReference>
<dbReference type="Pfam" id="PF00069">
    <property type="entry name" value="Pkinase"/>
    <property type="match status" value="1"/>
</dbReference>
<protein>
    <recommendedName>
        <fullName evidence="1">Protein kinase domain-containing protein</fullName>
    </recommendedName>
</protein>
<organism evidence="2 3">
    <name type="scientific">Chlamydomonas reinhardtii</name>
    <name type="common">Chlamydomonas smithii</name>
    <dbReference type="NCBI Taxonomy" id="3055"/>
    <lineage>
        <taxon>Eukaryota</taxon>
        <taxon>Viridiplantae</taxon>
        <taxon>Chlorophyta</taxon>
        <taxon>core chlorophytes</taxon>
        <taxon>Chlorophyceae</taxon>
        <taxon>CS clade</taxon>
        <taxon>Chlamydomonadales</taxon>
        <taxon>Chlamydomonadaceae</taxon>
        <taxon>Chlamydomonas</taxon>
    </lineage>
</organism>
<evidence type="ECO:0000313" key="3">
    <source>
        <dbReference type="Proteomes" id="UP000006906"/>
    </source>
</evidence>
<evidence type="ECO:0000259" key="1">
    <source>
        <dbReference type="PROSITE" id="PS50011"/>
    </source>
</evidence>
<dbReference type="Proteomes" id="UP000006906">
    <property type="component" value="Chromosome 8"/>
</dbReference>
<sequence length="208" mass="21821">MALGQVTQSFELNQLTRHLGQSCVDCWEVTERQSATASAAAASFGLAAAASGTATTTSSRIFEAAVKTCALDLEGLAAGGSTPQTVAVHAKEAAAALAVQALDSRHLVKVARESLTDVVKGHPWPPRLPEAAVRVVLASMLLGLRDLMHGRARLAHRDLKLHNLLIGKDRLVKIADFGLVTPLDNQGRLAVLVVQCPGCPVALPGQSR</sequence>
<evidence type="ECO:0000313" key="2">
    <source>
        <dbReference type="EMBL" id="PNW79823.1"/>
    </source>
</evidence>
<feature type="domain" description="Protein kinase" evidence="1">
    <location>
        <begin position="1"/>
        <end position="208"/>
    </location>
</feature>
<dbReference type="GO" id="GO:0005524">
    <property type="term" value="F:ATP binding"/>
    <property type="evidence" value="ECO:0007669"/>
    <property type="project" value="InterPro"/>
</dbReference>
<dbReference type="InterPro" id="IPR008271">
    <property type="entry name" value="Ser/Thr_kinase_AS"/>
</dbReference>
<dbReference type="AlphaFoldDB" id="A0A2K3DGZ8"/>
<reference evidence="2 3" key="1">
    <citation type="journal article" date="2007" name="Science">
        <title>The Chlamydomonas genome reveals the evolution of key animal and plant functions.</title>
        <authorList>
            <person name="Merchant S.S."/>
            <person name="Prochnik S.E."/>
            <person name="Vallon O."/>
            <person name="Harris E.H."/>
            <person name="Karpowicz S.J."/>
            <person name="Witman G.B."/>
            <person name="Terry A."/>
            <person name="Salamov A."/>
            <person name="Fritz-Laylin L.K."/>
            <person name="Marechal-Drouard L."/>
            <person name="Marshall W.F."/>
            <person name="Qu L.H."/>
            <person name="Nelson D.R."/>
            <person name="Sanderfoot A.A."/>
            <person name="Spalding M.H."/>
            <person name="Kapitonov V.V."/>
            <person name="Ren Q."/>
            <person name="Ferris P."/>
            <person name="Lindquist E."/>
            <person name="Shapiro H."/>
            <person name="Lucas S.M."/>
            <person name="Grimwood J."/>
            <person name="Schmutz J."/>
            <person name="Cardol P."/>
            <person name="Cerutti H."/>
            <person name="Chanfreau G."/>
            <person name="Chen C.L."/>
            <person name="Cognat V."/>
            <person name="Croft M.T."/>
            <person name="Dent R."/>
            <person name="Dutcher S."/>
            <person name="Fernandez E."/>
            <person name="Fukuzawa H."/>
            <person name="Gonzalez-Ballester D."/>
            <person name="Gonzalez-Halphen D."/>
            <person name="Hallmann A."/>
            <person name="Hanikenne M."/>
            <person name="Hippler M."/>
            <person name="Inwood W."/>
            <person name="Jabbari K."/>
            <person name="Kalanon M."/>
            <person name="Kuras R."/>
            <person name="Lefebvre P.A."/>
            <person name="Lemaire S.D."/>
            <person name="Lobanov A.V."/>
            <person name="Lohr M."/>
            <person name="Manuell A."/>
            <person name="Meier I."/>
            <person name="Mets L."/>
            <person name="Mittag M."/>
            <person name="Mittelmeier T."/>
            <person name="Moroney J.V."/>
            <person name="Moseley J."/>
            <person name="Napoli C."/>
            <person name="Nedelcu A.M."/>
            <person name="Niyogi K."/>
            <person name="Novoselov S.V."/>
            <person name="Paulsen I.T."/>
            <person name="Pazour G."/>
            <person name="Purton S."/>
            <person name="Ral J.P."/>
            <person name="Riano-Pachon D.M."/>
            <person name="Riekhof W."/>
            <person name="Rymarquis L."/>
            <person name="Schroda M."/>
            <person name="Stern D."/>
            <person name="Umen J."/>
            <person name="Willows R."/>
            <person name="Wilson N."/>
            <person name="Zimmer S.L."/>
            <person name="Allmer J."/>
            <person name="Balk J."/>
            <person name="Bisova K."/>
            <person name="Chen C.J."/>
            <person name="Elias M."/>
            <person name="Gendler K."/>
            <person name="Hauser C."/>
            <person name="Lamb M.R."/>
            <person name="Ledford H."/>
            <person name="Long J.C."/>
            <person name="Minagawa J."/>
            <person name="Page M.D."/>
            <person name="Pan J."/>
            <person name="Pootakham W."/>
            <person name="Roje S."/>
            <person name="Rose A."/>
            <person name="Stahlberg E."/>
            <person name="Terauchi A.M."/>
            <person name="Yang P."/>
            <person name="Ball S."/>
            <person name="Bowler C."/>
            <person name="Dieckmann C.L."/>
            <person name="Gladyshev V.N."/>
            <person name="Green P."/>
            <person name="Jorgensen R."/>
            <person name="Mayfield S."/>
            <person name="Mueller-Roeber B."/>
            <person name="Rajamani S."/>
            <person name="Sayre R.T."/>
            <person name="Brokstein P."/>
            <person name="Dubchak I."/>
            <person name="Goodstein D."/>
            <person name="Hornick L."/>
            <person name="Huang Y.W."/>
            <person name="Jhaveri J."/>
            <person name="Luo Y."/>
            <person name="Martinez D."/>
            <person name="Ngau W.C."/>
            <person name="Otillar B."/>
            <person name="Poliakov A."/>
            <person name="Porter A."/>
            <person name="Szajkowski L."/>
            <person name="Werner G."/>
            <person name="Zhou K."/>
            <person name="Grigoriev I.V."/>
            <person name="Rokhsar D.S."/>
            <person name="Grossman A.R."/>
        </authorList>
    </citation>
    <scope>NUCLEOTIDE SEQUENCE [LARGE SCALE GENOMIC DNA]</scope>
    <source>
        <strain evidence="3">CC-503</strain>
    </source>
</reference>
<dbReference type="GO" id="GO:0004672">
    <property type="term" value="F:protein kinase activity"/>
    <property type="evidence" value="ECO:0007669"/>
    <property type="project" value="InterPro"/>
</dbReference>
<proteinExistence type="predicted"/>
<gene>
    <name evidence="2" type="ORF">CHLRE_08g368150v5</name>
</gene>
<dbReference type="EMBL" id="CM008969">
    <property type="protein sequence ID" value="PNW79823.1"/>
    <property type="molecule type" value="Genomic_DNA"/>
</dbReference>
<dbReference type="SUPFAM" id="SSF56112">
    <property type="entry name" value="Protein kinase-like (PK-like)"/>
    <property type="match status" value="1"/>
</dbReference>